<dbReference type="GO" id="GO:0016787">
    <property type="term" value="F:hydrolase activity"/>
    <property type="evidence" value="ECO:0007669"/>
    <property type="project" value="UniProtKB-KW"/>
</dbReference>
<dbReference type="Proteomes" id="UP001166191">
    <property type="component" value="Unassembled WGS sequence"/>
</dbReference>
<reference evidence="2" key="1">
    <citation type="submission" date="2021-06" db="EMBL/GenBank/DDBJ databases">
        <title>Paracoccus bacterium XHP0099 sp. nov., isolated from the surface waters of the Yellow Sea.</title>
        <authorList>
            <person name="Xue H."/>
            <person name="Zhang D."/>
        </authorList>
    </citation>
    <scope>NUCLEOTIDE SEQUENCE</scope>
    <source>
        <strain evidence="2">XHP0099</strain>
    </source>
</reference>
<evidence type="ECO:0000259" key="1">
    <source>
        <dbReference type="Pfam" id="PF13472"/>
    </source>
</evidence>
<dbReference type="RefSeq" id="WP_216034024.1">
    <property type="nucleotide sequence ID" value="NZ_JAHKNG010000029.1"/>
</dbReference>
<accession>A0ABS6AL92</accession>
<proteinExistence type="predicted"/>
<name>A0ABS6AL92_9RHOB</name>
<dbReference type="Pfam" id="PF13472">
    <property type="entry name" value="Lipase_GDSL_2"/>
    <property type="match status" value="1"/>
</dbReference>
<gene>
    <name evidence="2" type="ORF">KNW02_14650</name>
</gene>
<dbReference type="InterPro" id="IPR013830">
    <property type="entry name" value="SGNH_hydro"/>
</dbReference>
<keyword evidence="3" id="KW-1185">Reference proteome</keyword>
<evidence type="ECO:0000313" key="3">
    <source>
        <dbReference type="Proteomes" id="UP001166191"/>
    </source>
</evidence>
<dbReference type="EMBL" id="JAHKNG010000029">
    <property type="protein sequence ID" value="MBU3031358.1"/>
    <property type="molecule type" value="Genomic_DNA"/>
</dbReference>
<evidence type="ECO:0000313" key="2">
    <source>
        <dbReference type="EMBL" id="MBU3031358.1"/>
    </source>
</evidence>
<dbReference type="CDD" id="cd00229">
    <property type="entry name" value="SGNH_hydrolase"/>
    <property type="match status" value="1"/>
</dbReference>
<keyword evidence="2" id="KW-0378">Hydrolase</keyword>
<comment type="caution">
    <text evidence="2">The sequence shown here is derived from an EMBL/GenBank/DDBJ whole genome shotgun (WGS) entry which is preliminary data.</text>
</comment>
<feature type="domain" description="SGNH hydrolase-type esterase" evidence="1">
    <location>
        <begin position="301"/>
        <end position="502"/>
    </location>
</feature>
<protein>
    <submittedName>
        <fullName evidence="2">SGNH/GDSL hydrolase family protein</fullName>
    </submittedName>
</protein>
<sequence>MTIEVFEPAPIYDIQGIGPYAIPHPYEAGAIRAAIIYQGEFDDLTPVDFNVVPMAAAIEGNLFLTPAAAARYAGRRLAIMRDTDEEQGWAGILGERERGLETQLDRIVMILQELSKDLSHSIRGINPMKPFVPEDGHSIVFEDGNPAVGPDVSALTYAEAYAERAEAAAEITLAAANFTFPDRQSLLADTRAFGANTVIQTRREGEAFEVAPTNASDHHFTTAGGVKLYEMGPLFSTRARLAQAVSRGRFSEGRVVFVRNRRYRVDELGIDGLCIVDADWSGRFETLQARALDGQALAFACYGDSTTDGNQTTGWTANPTNGSGDAIGGAAHTPPNAWPAEAQSILRAMTKNSNISFWNAGYGGKDLVTGWARRNFLPAIINNPAYGVPNACLFAFGLNDMVRPEFSLDAVISETTYLFNLCDFHNIVPIVLTPDPVMQGTPRQGGQLQRFMSMMRRVAEQFGVTVIDNHRALSEVFSASGTNELWAYHQPDGLHFTDTGHRMKGAHVAACLFANTLWLDETRNENVAAWSRHCNSHGNTYSLYTDVNNAFGASMNISAGTYAVGDVLLDLWCWTKSSNIAAFWRSVDGEGFYSPRPLASAPVPSWGSYLNGANADLRIPTAGNAQGASLDRESETPCHLAEMTAGLNRLRYKAPLDTNANQVFLGYFSFRSTQVPRAVTGYWPPSRFMRASGRRPAHEQRKTVKIRGALRDELRKIVDIEQVNHYRLTPVASRFRCSSRY</sequence>
<organism evidence="2 3">
    <name type="scientific">Paracoccus marinaquae</name>
    <dbReference type="NCBI Taxonomy" id="2841926"/>
    <lineage>
        <taxon>Bacteria</taxon>
        <taxon>Pseudomonadati</taxon>
        <taxon>Pseudomonadota</taxon>
        <taxon>Alphaproteobacteria</taxon>
        <taxon>Rhodobacterales</taxon>
        <taxon>Paracoccaceae</taxon>
        <taxon>Paracoccus</taxon>
    </lineage>
</organism>